<keyword evidence="11" id="KW-0067">ATP-binding</keyword>
<dbReference type="SUPFAM" id="SSF52540">
    <property type="entry name" value="P-loop containing nucleoside triphosphate hydrolases"/>
    <property type="match status" value="3"/>
</dbReference>
<dbReference type="Pfam" id="PF00271">
    <property type="entry name" value="Helicase_C"/>
    <property type="match status" value="2"/>
</dbReference>
<comment type="catalytic activity">
    <reaction evidence="17">
        <text>ATP + H2O = ADP + phosphate + H(+)</text>
        <dbReference type="Rhea" id="RHEA:13065"/>
        <dbReference type="ChEBI" id="CHEBI:15377"/>
        <dbReference type="ChEBI" id="CHEBI:15378"/>
        <dbReference type="ChEBI" id="CHEBI:30616"/>
        <dbReference type="ChEBI" id="CHEBI:43474"/>
        <dbReference type="ChEBI" id="CHEBI:456216"/>
        <dbReference type="EC" id="5.6.2.4"/>
    </reaction>
</comment>
<evidence type="ECO:0000256" key="17">
    <source>
        <dbReference type="ARBA" id="ARBA00048988"/>
    </source>
</evidence>
<evidence type="ECO:0000256" key="16">
    <source>
        <dbReference type="ARBA" id="ARBA00034808"/>
    </source>
</evidence>
<evidence type="ECO:0000256" key="2">
    <source>
        <dbReference type="ARBA" id="ARBA00004514"/>
    </source>
</evidence>
<dbReference type="CDD" id="cd18020">
    <property type="entry name" value="DEXHc_ASCC3_1"/>
    <property type="match status" value="1"/>
</dbReference>
<dbReference type="GO" id="GO:0005737">
    <property type="term" value="C:cytoplasm"/>
    <property type="evidence" value="ECO:0007669"/>
    <property type="project" value="UniProtKB-SubCell"/>
</dbReference>
<dbReference type="InterPro" id="IPR014001">
    <property type="entry name" value="Helicase_ATP-bd"/>
</dbReference>
<dbReference type="SMART" id="SM00487">
    <property type="entry name" value="DEXDc"/>
    <property type="match status" value="2"/>
</dbReference>
<comment type="catalytic activity">
    <reaction evidence="15">
        <text>Couples ATP hydrolysis with the unwinding of duplex DNA by translocating in the 3'-5' direction.</text>
        <dbReference type="EC" id="5.6.2.4"/>
    </reaction>
</comment>
<dbReference type="FunFam" id="3.40.50.300:FF:000062">
    <property type="entry name" value="U5 small nuclear ribonucleoprotein helicase"/>
    <property type="match status" value="1"/>
</dbReference>
<evidence type="ECO:0000256" key="10">
    <source>
        <dbReference type="ARBA" id="ARBA00022806"/>
    </source>
</evidence>
<dbReference type="SMART" id="SM00490">
    <property type="entry name" value="HELICc"/>
    <property type="match status" value="2"/>
</dbReference>
<feature type="domain" description="Helicase ATP-binding" evidence="18">
    <location>
        <begin position="487"/>
        <end position="670"/>
    </location>
</feature>
<dbReference type="InterPro" id="IPR014756">
    <property type="entry name" value="Ig_E-set"/>
</dbReference>
<dbReference type="InterPro" id="IPR035892">
    <property type="entry name" value="C2_domain_sf"/>
</dbReference>
<comment type="subcellular location">
    <subcellularLocation>
        <location evidence="2">Cytoplasm</location>
        <location evidence="2">Cytosol</location>
    </subcellularLocation>
    <subcellularLocation>
        <location evidence="1">Nucleus speckle</location>
    </subcellularLocation>
</comment>
<evidence type="ECO:0000313" key="20">
    <source>
        <dbReference type="Proteomes" id="UP000694906"/>
    </source>
</evidence>
<dbReference type="FunFam" id="1.10.10.10:FF:000024">
    <property type="entry name" value="U5 small nuclear ribonucleoprotein helicase"/>
    <property type="match status" value="1"/>
</dbReference>
<dbReference type="InterPro" id="IPR001650">
    <property type="entry name" value="Helicase_C-like"/>
</dbReference>
<keyword evidence="13" id="KW-0413">Isomerase</keyword>
<evidence type="ECO:0000256" key="9">
    <source>
        <dbReference type="ARBA" id="ARBA00022801"/>
    </source>
</evidence>
<dbReference type="Gene3D" id="1.10.150.20">
    <property type="entry name" value="5' to 3' exonuclease, C-terminal subdomain"/>
    <property type="match status" value="1"/>
</dbReference>
<evidence type="ECO:0000256" key="15">
    <source>
        <dbReference type="ARBA" id="ARBA00034617"/>
    </source>
</evidence>
<dbReference type="InterPro" id="IPR036390">
    <property type="entry name" value="WH_DNA-bd_sf"/>
</dbReference>
<keyword evidence="14" id="KW-0539">Nucleus</keyword>
<proteinExistence type="inferred from homology"/>
<dbReference type="SMART" id="SM00973">
    <property type="entry name" value="Sec63"/>
    <property type="match status" value="2"/>
</dbReference>
<evidence type="ECO:0000259" key="19">
    <source>
        <dbReference type="PROSITE" id="PS51194"/>
    </source>
</evidence>
<dbReference type="CDD" id="cd18795">
    <property type="entry name" value="SF2_C_Ski2"/>
    <property type="match status" value="2"/>
</dbReference>
<dbReference type="Gene3D" id="2.60.40.150">
    <property type="entry name" value="C2 domain"/>
    <property type="match status" value="2"/>
</dbReference>
<dbReference type="GO" id="GO:0043138">
    <property type="term" value="F:3'-5' DNA helicase activity"/>
    <property type="evidence" value="ECO:0007669"/>
    <property type="project" value="UniProtKB-EC"/>
</dbReference>
<dbReference type="GO" id="GO:0005524">
    <property type="term" value="F:ATP binding"/>
    <property type="evidence" value="ECO:0007669"/>
    <property type="project" value="UniProtKB-KW"/>
</dbReference>
<keyword evidence="5" id="KW-0963">Cytoplasm</keyword>
<dbReference type="CDD" id="cd18022">
    <property type="entry name" value="DEXHc_ASCC3_2"/>
    <property type="match status" value="1"/>
</dbReference>
<dbReference type="InterPro" id="IPR011545">
    <property type="entry name" value="DEAD/DEAH_box_helicase_dom"/>
</dbReference>
<feature type="domain" description="Helicase ATP-binding" evidence="18">
    <location>
        <begin position="1337"/>
        <end position="1512"/>
    </location>
</feature>
<dbReference type="FunFam" id="3.40.50.300:FF:000198">
    <property type="entry name" value="Activating signal cointegrator 1 complex subunit"/>
    <property type="match status" value="1"/>
</dbReference>
<evidence type="ECO:0000256" key="1">
    <source>
        <dbReference type="ARBA" id="ARBA00004324"/>
    </source>
</evidence>
<dbReference type="Gene3D" id="1.10.10.10">
    <property type="entry name" value="Winged helix-like DNA-binding domain superfamily/Winged helix DNA-binding domain"/>
    <property type="match status" value="1"/>
</dbReference>
<evidence type="ECO:0000259" key="18">
    <source>
        <dbReference type="PROSITE" id="PS51192"/>
    </source>
</evidence>
<dbReference type="FunFam" id="1.10.3380.10:FF:000001">
    <property type="entry name" value="U5 small nuclear ribonucleoprotein helicase"/>
    <property type="match status" value="1"/>
</dbReference>
<evidence type="ECO:0000256" key="4">
    <source>
        <dbReference type="ARBA" id="ARBA00014590"/>
    </source>
</evidence>
<dbReference type="CTD" id="10973"/>
<dbReference type="InterPro" id="IPR036388">
    <property type="entry name" value="WH-like_DNA-bd_sf"/>
</dbReference>
<reference evidence="21" key="1">
    <citation type="submission" date="2025-08" db="UniProtKB">
        <authorList>
            <consortium name="RefSeq"/>
        </authorList>
    </citation>
    <scope>IDENTIFICATION</scope>
</reference>
<keyword evidence="12" id="KW-0234">DNA repair</keyword>
<dbReference type="Pfam" id="PF23445">
    <property type="entry name" value="WHD_SNRNP200"/>
    <property type="match status" value="1"/>
</dbReference>
<organism evidence="20 21">
    <name type="scientific">Heterocephalus glaber</name>
    <name type="common">Naked mole rat</name>
    <dbReference type="NCBI Taxonomy" id="10181"/>
    <lineage>
        <taxon>Eukaryota</taxon>
        <taxon>Metazoa</taxon>
        <taxon>Chordata</taxon>
        <taxon>Craniata</taxon>
        <taxon>Vertebrata</taxon>
        <taxon>Euteleostomi</taxon>
        <taxon>Mammalia</taxon>
        <taxon>Eutheria</taxon>
        <taxon>Euarchontoglires</taxon>
        <taxon>Glires</taxon>
        <taxon>Rodentia</taxon>
        <taxon>Hystricomorpha</taxon>
        <taxon>Bathyergidae</taxon>
        <taxon>Heterocephalus</taxon>
    </lineage>
</organism>
<comment type="similarity">
    <text evidence="3">Belongs to the helicase family.</text>
</comment>
<dbReference type="FunFam" id="2.60.40.150:FF:000113">
    <property type="entry name" value="activating signal cointegrator 1 complex subunit 3"/>
    <property type="match status" value="1"/>
</dbReference>
<dbReference type="InterPro" id="IPR027417">
    <property type="entry name" value="P-loop_NTPase"/>
</dbReference>
<dbReference type="GO" id="GO:0016787">
    <property type="term" value="F:hydrolase activity"/>
    <property type="evidence" value="ECO:0007669"/>
    <property type="project" value="UniProtKB-KW"/>
</dbReference>
<dbReference type="InterPro" id="IPR003593">
    <property type="entry name" value="AAA+_ATPase"/>
</dbReference>
<gene>
    <name evidence="21" type="primary">Ascc3</name>
</gene>
<evidence type="ECO:0000256" key="13">
    <source>
        <dbReference type="ARBA" id="ARBA00023235"/>
    </source>
</evidence>
<name>A0AAX6RSQ8_HETGA</name>
<dbReference type="SUPFAM" id="SSF158702">
    <property type="entry name" value="Sec63 N-terminal domain-like"/>
    <property type="match status" value="2"/>
</dbReference>
<dbReference type="Pfam" id="PF00270">
    <property type="entry name" value="DEAD"/>
    <property type="match status" value="2"/>
</dbReference>
<evidence type="ECO:0000313" key="21">
    <source>
        <dbReference type="RefSeq" id="XP_021098365.1"/>
    </source>
</evidence>
<accession>A0AAX6RSQ8</accession>
<feature type="domain" description="Helicase C-terminal" evidence="19">
    <location>
        <begin position="697"/>
        <end position="915"/>
    </location>
</feature>
<evidence type="ECO:0000256" key="8">
    <source>
        <dbReference type="ARBA" id="ARBA00022763"/>
    </source>
</evidence>
<dbReference type="FunFam" id="1.10.150.20:FF:000028">
    <property type="entry name" value="activating signal cointegrator 1 complex subunit 3"/>
    <property type="match status" value="1"/>
</dbReference>
<evidence type="ECO:0000256" key="11">
    <source>
        <dbReference type="ARBA" id="ARBA00022840"/>
    </source>
</evidence>
<protein>
    <recommendedName>
        <fullName evidence="4">Activating signal cointegrator 1 complex subunit 3</fullName>
        <ecNumber evidence="16">5.6.2.4</ecNumber>
    </recommendedName>
</protein>
<evidence type="ECO:0000256" key="6">
    <source>
        <dbReference type="ARBA" id="ARBA00022737"/>
    </source>
</evidence>
<dbReference type="InterPro" id="IPR050474">
    <property type="entry name" value="Hel308_SKI2-like"/>
</dbReference>
<dbReference type="FunFam" id="2.60.40.150:FF:000004">
    <property type="entry name" value="RNA helicase, activating signal cointegrator 1"/>
    <property type="match status" value="1"/>
</dbReference>
<dbReference type="PROSITE" id="PS51194">
    <property type="entry name" value="HELICASE_CTER"/>
    <property type="match status" value="2"/>
</dbReference>
<feature type="domain" description="Helicase C-terminal" evidence="19">
    <location>
        <begin position="1545"/>
        <end position="1746"/>
    </location>
</feature>
<evidence type="ECO:0000256" key="12">
    <source>
        <dbReference type="ARBA" id="ARBA00023204"/>
    </source>
</evidence>
<keyword evidence="8" id="KW-0227">DNA damage</keyword>
<evidence type="ECO:0000256" key="3">
    <source>
        <dbReference type="ARBA" id="ARBA00008708"/>
    </source>
</evidence>
<keyword evidence="20" id="KW-1185">Reference proteome</keyword>
<dbReference type="InterPro" id="IPR057842">
    <property type="entry name" value="WH_MER3"/>
</dbReference>
<dbReference type="PROSITE" id="PS51192">
    <property type="entry name" value="HELICASE_ATP_BIND_1"/>
    <property type="match status" value="2"/>
</dbReference>
<sequence>MALPRLTGALRSFSNVTKQENYNEEVADLKLKRSKLQEQILDSGLTWKKIVTFLNENVEKSKMQSIDEDLKDILQAAKQIVGMDNGREAIESGAAFLFMTFHLKDAVGHMETKAIKQMFGPFPSSSATAACDATNRIISQFSQDDFTALIQMTEKEYSDRIFFGKNIAFSFDMHDLDHFDELPLNGEAQKTISLDYKKFLNEHFQEHCTPELKPVEKTNGSLLWCEVEKYLNATLKEMTEAPRIEDLCCTLYDMLASIKSGDELQDELFQLLGPEGLELIEKLLQNRITIVDRFLNSSNDHKFEALQDNCKKILGENTKPNYGCQVTIQSEQEKQLMKQYRREEKKIARREKKTGEEGEVSGDSLSCFDPKELRIHREQALLNARSVPVLSRQRDMDIEKIRYPHVYDSQAEARKTSAFIAGAKMILPEAIQRENNKLYEEVRIPYSEPMPVGFEEKPVYIQDLDEIGQLAFKGMRRLNRIQSIVFETAYNTNENMLICAPTGAGKTNIAMLTILHEIRQHFQQGVIKKNEFKIVYVAPMKALAAEMTNYFSKRLEPLGIVVKELTGDMQLSKNEILRTQMLVTTPEKWDVVTRKSVGDVALSQIVKLLILDEVHLLHEDRGPVLESIVARTLRQVESTQSMIRILGLSATLPNYLDVATFLHVNPYIGLFYFDGRFRPVPLGQTFLGIKNANKMQQLNNMDEVCYESVLKQVKAGHQVMVFVHARNATVRTAMSLIEKAKNCGQISYFLPTEGPEYGHAEKQVQKSRNKQVRELFPDGFSIHHAGMLRQDRSLVENLFSGGHIKVLVCTATLAWGVNLPAHAVIIKGTQIYAAKRGSFVDLGILDVMQIFGRAGRPQFDKFGEGIIITTHDKLSHYLTLLTQQNPIESQFLESLADNLNAEIALGTVTNVEEAVKWISYTYLYVRMRANPLVYGISHKAYQIDPTLRKHREQLVIEVGRKLDKAQMIRFEERTGYFSSTDLGRTASHYYIKYNTIETFNELFDAHKTEGDIFAIVSKAEEFDQIKVREEEIEELDTLLNNFCELSAPGGVENSYGKINILLQTYISRGEMDSFSLISDSAYVAQNAARIVRALFEIALRKRWPTMTYRLLNLSKVIDKRLWGWASPLRQFSVLPPHILTRLEEKNLTVDKLKDMRKDEIGHILHHVNIGLKVKQCVHQIPSVMMEASIQPITRTVLRVTLSIYPDFSWNDQVHGTTGEPWWIWVEDPTNDHIYHSEYFLALKKQVLNKEAQLLVFTIPIFEPLPSQYYIRAVSDRWLGAEAVCIINFQHLILPERHPPHTELLDLQPLPITALGCKAYEALYNFSHFNPVQTQIFHTLYHTDCNVLLGAPTGSGKTVAAELAIFRVFNKYPTSKAVYIAPLKALVRERMDDWKVRIEEKLGKKVIELTGDVTPDMKSIAQADLIVTTPEKWDGVSRSWQNRNYVQRVTILIIDEIHLLGEERGPVLEVIVSRTNFISSHTEKPVRIVGLSTALANARDLADWLNIKQMGLFNFRPSVRPVPLEVHIQGFPGQHYCPRMASMNKPAFQAIRSHSPAKPVLIFVSSRRQTRLTALELIAFLATEEDPKQWLNMDERECSKWSLLFEVQMENIIGTVKDSNLKLTLAFGIGMHHAGLHERDRKTVEELFVHCKVQVLIATSTLAWGVNFPAHLVIIKGTEYYDGKTRRYVDFPITDVLQMMGRAGRPQFDDQGKAVILVHDIKKDFYKKFLYEPFPVESSYYNLGDVSHDCVNKFLSHLIERSLLELELSYCIEIGEDNRSIEPLTCGRIASYYYLKHQTVKMFKDRLKPECNTEELLSILSDAEEYTDLPVRHNEDHMNSELAKCLPIELNPHSFDSPHTKAHLLLQAHLSRAMLPCPDYDTDTKTVLDQALRVCQAMLDVAANQGWLVTALNITNLIQMMVQGRWLKDSSLLTLPNIEQHHLHLFRKWKPVVKGPRTRCRTSIESLPELIHACGGKDHVFNSVVEKELQAAKTKQAWNFLSRLPLINVSLSVKGSWDDLAEGHNELSVSTQPADQRDDNKWIKLHADQEYVLQVSLHRVHFGFYKGKQESCAVTPRFPKSKDEGWFLILGEVDKRELIALKRVGYVRNHHDISLSFYTPEAPGRYIFTLYLMSDCYLGLDQQYDIYLNVTQPSISTQSTTEVSDAFADLAVK</sequence>
<evidence type="ECO:0000256" key="14">
    <source>
        <dbReference type="ARBA" id="ARBA00023242"/>
    </source>
</evidence>
<dbReference type="FunFam" id="1.10.3380.10:FF:000002">
    <property type="entry name" value="Activating signal cointegrator 1 complex subunit 3"/>
    <property type="match status" value="1"/>
</dbReference>
<keyword evidence="10" id="KW-0347">Helicase</keyword>
<dbReference type="GO" id="GO:0003676">
    <property type="term" value="F:nucleic acid binding"/>
    <property type="evidence" value="ECO:0007669"/>
    <property type="project" value="InterPro"/>
</dbReference>
<dbReference type="GeneID" id="101710759"/>
<dbReference type="SMART" id="SM00382">
    <property type="entry name" value="AAA"/>
    <property type="match status" value="2"/>
</dbReference>
<keyword evidence="7" id="KW-0547">Nucleotide-binding</keyword>
<dbReference type="InterPro" id="IPR004179">
    <property type="entry name" value="Sec63-dom"/>
</dbReference>
<dbReference type="Gene3D" id="1.10.3380.10">
    <property type="entry name" value="Sec63 N-terminal domain-like domain"/>
    <property type="match status" value="2"/>
</dbReference>
<dbReference type="PIRSF" id="PIRSF039073">
    <property type="entry name" value="BRR2"/>
    <property type="match status" value="1"/>
</dbReference>
<dbReference type="EC" id="5.6.2.4" evidence="16"/>
<dbReference type="Gene3D" id="3.40.50.300">
    <property type="entry name" value="P-loop containing nucleotide triphosphate hydrolases"/>
    <property type="match status" value="4"/>
</dbReference>
<evidence type="ECO:0000256" key="7">
    <source>
        <dbReference type="ARBA" id="ARBA00022741"/>
    </source>
</evidence>
<dbReference type="Pfam" id="PF26582">
    <property type="entry name" value="ASCC3_N"/>
    <property type="match status" value="1"/>
</dbReference>
<dbReference type="InterPro" id="IPR058856">
    <property type="entry name" value="ASCC3_N"/>
</dbReference>
<dbReference type="FunFam" id="3.40.50.300:FF:000102">
    <property type="entry name" value="RNA helicase, activating signal cointegrator 1"/>
    <property type="match status" value="1"/>
</dbReference>
<dbReference type="SUPFAM" id="SSF46785">
    <property type="entry name" value="Winged helix' DNA-binding domain"/>
    <property type="match status" value="1"/>
</dbReference>
<dbReference type="Proteomes" id="UP000694906">
    <property type="component" value="Unplaced"/>
</dbReference>
<dbReference type="RefSeq" id="XP_021098365.1">
    <property type="nucleotide sequence ID" value="XM_021242706.1"/>
</dbReference>
<keyword evidence="6" id="KW-0677">Repeat</keyword>
<dbReference type="PANTHER" id="PTHR47961">
    <property type="entry name" value="DNA POLYMERASE THETA, PUTATIVE (AFU_ORTHOLOGUE AFUA_1G05260)-RELATED"/>
    <property type="match status" value="1"/>
</dbReference>
<keyword evidence="9" id="KW-0378">Hydrolase</keyword>
<dbReference type="PANTHER" id="PTHR47961:SF13">
    <property type="entry name" value="ACTIVATING SIGNAL COINTEGRATOR 1 COMPLEX SUBUNIT 3"/>
    <property type="match status" value="1"/>
</dbReference>
<dbReference type="SUPFAM" id="SSF81296">
    <property type="entry name" value="E set domains"/>
    <property type="match status" value="1"/>
</dbReference>
<dbReference type="Pfam" id="PF02889">
    <property type="entry name" value="Sec63"/>
    <property type="match status" value="2"/>
</dbReference>
<dbReference type="FunFam" id="3.40.50.300:FF:000231">
    <property type="entry name" value="Activating signal cointegrator 1 complex subunit 3"/>
    <property type="match status" value="1"/>
</dbReference>
<evidence type="ECO:0000256" key="5">
    <source>
        <dbReference type="ARBA" id="ARBA00022490"/>
    </source>
</evidence>